<dbReference type="EMBL" id="ADBY01000058">
    <property type="protein sequence ID" value="EFE93783.1"/>
    <property type="molecule type" value="Genomic_DNA"/>
</dbReference>
<dbReference type="AlphaFoldDB" id="D4E917"/>
<protein>
    <submittedName>
        <fullName evidence="1">Uncharacterized protein</fullName>
    </submittedName>
</protein>
<sequence>MIFLIHHEGGAFKGHFARAVDAKRALPLAAAMNEVEHARG</sequence>
<dbReference type="HOGENOM" id="CLU_3296407_0_0_6"/>
<dbReference type="STRING" id="667129.HMPREF0758_4667"/>
<comment type="caution">
    <text evidence="1">The sequence shown here is derived from an EMBL/GenBank/DDBJ whole genome shotgun (WGS) entry which is preliminary data.</text>
</comment>
<proteinExistence type="predicted"/>
<organism evidence="1 2">
    <name type="scientific">Serratia odorifera DSM 4582</name>
    <dbReference type="NCBI Taxonomy" id="667129"/>
    <lineage>
        <taxon>Bacteria</taxon>
        <taxon>Pseudomonadati</taxon>
        <taxon>Pseudomonadota</taxon>
        <taxon>Gammaproteobacteria</taxon>
        <taxon>Enterobacterales</taxon>
        <taxon>Yersiniaceae</taxon>
        <taxon>Serratia</taxon>
    </lineage>
</organism>
<accession>D4E917</accession>
<evidence type="ECO:0000313" key="1">
    <source>
        <dbReference type="EMBL" id="EFE93783.1"/>
    </source>
</evidence>
<name>D4E917_SEROD</name>
<evidence type="ECO:0000313" key="2">
    <source>
        <dbReference type="Proteomes" id="UP000005723"/>
    </source>
</evidence>
<dbReference type="Proteomes" id="UP000005723">
    <property type="component" value="Unassembled WGS sequence"/>
</dbReference>
<reference evidence="1 2" key="1">
    <citation type="submission" date="2010-01" db="EMBL/GenBank/DDBJ databases">
        <authorList>
            <person name="Muzny D."/>
            <person name="Qin X."/>
            <person name="Deng J."/>
            <person name="Jiang H."/>
            <person name="Liu Y."/>
            <person name="Qu J."/>
            <person name="Song X.-Z."/>
            <person name="Zhang L."/>
            <person name="Thornton R."/>
            <person name="Coyle M."/>
            <person name="Francisco L."/>
            <person name="Jackson L."/>
            <person name="Javaid M."/>
            <person name="Korchina V."/>
            <person name="Kovar C."/>
            <person name="Mata R."/>
            <person name="Mathew T."/>
            <person name="Ngo R."/>
            <person name="Nguyen L."/>
            <person name="Nguyen N."/>
            <person name="Okwuonu G."/>
            <person name="Ongeri F."/>
            <person name="Pham C."/>
            <person name="Simmons D."/>
            <person name="Wilczek-Boney K."/>
            <person name="Hale W."/>
            <person name="Jakkamsetti A."/>
            <person name="Pham P."/>
            <person name="Ruth R."/>
            <person name="San Lucas F."/>
            <person name="Warren J."/>
            <person name="Zhang J."/>
            <person name="Zhao Z."/>
            <person name="Zhou C."/>
            <person name="Zhu D."/>
            <person name="Lee S."/>
            <person name="Bess C."/>
            <person name="Blankenburg K."/>
            <person name="Forbes L."/>
            <person name="Fu Q."/>
            <person name="Gubbala S."/>
            <person name="Hirani K."/>
            <person name="Jayaseelan J.C."/>
            <person name="Lara F."/>
            <person name="Munidasa M."/>
            <person name="Palculict T."/>
            <person name="Patil S."/>
            <person name="Pu L.-L."/>
            <person name="Saada N."/>
            <person name="Tang L."/>
            <person name="Weissenberger G."/>
            <person name="Zhu Y."/>
            <person name="Hemphill L."/>
            <person name="Shang Y."/>
            <person name="Youmans B."/>
            <person name="Ayvaz T."/>
            <person name="Ross M."/>
            <person name="Santibanez J."/>
            <person name="Aqrawi P."/>
            <person name="Gross S."/>
            <person name="Joshi V."/>
            <person name="Fowler G."/>
            <person name="Nazareth L."/>
            <person name="Reid J."/>
            <person name="Worley K."/>
            <person name="Petrosino J."/>
            <person name="Highlander S."/>
            <person name="Gibbs R."/>
        </authorList>
    </citation>
    <scope>NUCLEOTIDE SEQUENCE [LARGE SCALE GENOMIC DNA]</scope>
    <source>
        <strain evidence="1 2">DSM 4582</strain>
    </source>
</reference>
<keyword evidence="2" id="KW-1185">Reference proteome</keyword>
<gene>
    <name evidence="1" type="ORF">HMPREF0758_4667</name>
</gene>